<evidence type="ECO:0000313" key="1">
    <source>
        <dbReference type="EMBL" id="KAJ2891740.1"/>
    </source>
</evidence>
<proteinExistence type="predicted"/>
<evidence type="ECO:0000313" key="2">
    <source>
        <dbReference type="Proteomes" id="UP001201980"/>
    </source>
</evidence>
<organism evidence="1 2">
    <name type="scientific">Zalerion maritima</name>
    <dbReference type="NCBI Taxonomy" id="339359"/>
    <lineage>
        <taxon>Eukaryota</taxon>
        <taxon>Fungi</taxon>
        <taxon>Dikarya</taxon>
        <taxon>Ascomycota</taxon>
        <taxon>Pezizomycotina</taxon>
        <taxon>Sordariomycetes</taxon>
        <taxon>Lulworthiomycetidae</taxon>
        <taxon>Lulworthiales</taxon>
        <taxon>Lulworthiaceae</taxon>
        <taxon>Zalerion</taxon>
    </lineage>
</organism>
<dbReference type="EMBL" id="JAKWBI020001004">
    <property type="protein sequence ID" value="KAJ2891740.1"/>
    <property type="molecule type" value="Genomic_DNA"/>
</dbReference>
<dbReference type="AlphaFoldDB" id="A0AAD5RG24"/>
<protein>
    <submittedName>
        <fullName evidence="1">Uncharacterized protein</fullName>
    </submittedName>
</protein>
<dbReference type="Proteomes" id="UP001201980">
    <property type="component" value="Unassembled WGS sequence"/>
</dbReference>
<comment type="caution">
    <text evidence="1">The sequence shown here is derived from an EMBL/GenBank/DDBJ whole genome shotgun (WGS) entry which is preliminary data.</text>
</comment>
<gene>
    <name evidence="1" type="ORF">MKZ38_000008</name>
</gene>
<name>A0AAD5RG24_9PEZI</name>
<keyword evidence="2" id="KW-1185">Reference proteome</keyword>
<accession>A0AAD5RG24</accession>
<reference evidence="1" key="1">
    <citation type="submission" date="2022-07" db="EMBL/GenBank/DDBJ databases">
        <title>Draft genome sequence of Zalerion maritima ATCC 34329, a (micro)plastics degrading marine fungus.</title>
        <authorList>
            <person name="Paco A."/>
            <person name="Goncalves M.F.M."/>
            <person name="Rocha-Santos T.A.P."/>
            <person name="Alves A."/>
        </authorList>
    </citation>
    <scope>NUCLEOTIDE SEQUENCE</scope>
    <source>
        <strain evidence="1">ATCC 34329</strain>
    </source>
</reference>
<sequence length="105" mass="12237">MDARLDVARDWWDGKERSKDQIDRQEQWVQMPSQNTSRTWSVSFRVRHARSLRLERASIDAAVGELAKQARRDPVWKKVERWPRATVIGGHPIMTLPSNAGSREE</sequence>